<reference evidence="2 3" key="1">
    <citation type="submission" date="2019-02" db="EMBL/GenBank/DDBJ databases">
        <title>Pedobacter sp. nov., a novel speices isolated from soil of pinguins habitat in Antarcitica.</title>
        <authorList>
            <person name="He R.-H."/>
        </authorList>
    </citation>
    <scope>NUCLEOTIDE SEQUENCE [LARGE SCALE GENOMIC DNA]</scope>
    <source>
        <strain evidence="2 3">E01020</strain>
    </source>
</reference>
<keyword evidence="1" id="KW-0812">Transmembrane</keyword>
<protein>
    <submittedName>
        <fullName evidence="2">Uncharacterized protein</fullName>
    </submittedName>
</protein>
<name>A0A4R5MMC2_9SPHI</name>
<gene>
    <name evidence="2" type="ORF">EZJ43_07860</name>
</gene>
<feature type="transmembrane region" description="Helical" evidence="1">
    <location>
        <begin position="52"/>
        <end position="71"/>
    </location>
</feature>
<evidence type="ECO:0000256" key="1">
    <source>
        <dbReference type="SAM" id="Phobius"/>
    </source>
</evidence>
<feature type="transmembrane region" description="Helical" evidence="1">
    <location>
        <begin position="83"/>
        <end position="103"/>
    </location>
</feature>
<keyword evidence="3" id="KW-1185">Reference proteome</keyword>
<dbReference type="OrthoDB" id="1265434at2"/>
<sequence>MEKNKTLTVAEKVKACAMTLIGVGIFSQGTLYFKEQSSYNIPRILYPVYTTLGNKGLAVAMIVLGLALIYFGFARWKNHGGKVITLGAITGVFLVGFFSILLLTGSKKTTSDDLIKDSDERHSKVMEDMKTMERPEFGDAQYDKHFDNFETLLVKYKQANQAKDTTAVALLQKDFEAWNLQSNELMTKLEGIKDKQQMALYNGKLFMEWQAVNP</sequence>
<organism evidence="2 3">
    <name type="scientific">Pedobacter changchengzhani</name>
    <dbReference type="NCBI Taxonomy" id="2529274"/>
    <lineage>
        <taxon>Bacteria</taxon>
        <taxon>Pseudomonadati</taxon>
        <taxon>Bacteroidota</taxon>
        <taxon>Sphingobacteriia</taxon>
        <taxon>Sphingobacteriales</taxon>
        <taxon>Sphingobacteriaceae</taxon>
        <taxon>Pedobacter</taxon>
    </lineage>
</organism>
<evidence type="ECO:0000313" key="2">
    <source>
        <dbReference type="EMBL" id="TDG36425.1"/>
    </source>
</evidence>
<proteinExistence type="predicted"/>
<comment type="caution">
    <text evidence="2">The sequence shown here is derived from an EMBL/GenBank/DDBJ whole genome shotgun (WGS) entry which is preliminary data.</text>
</comment>
<keyword evidence="1" id="KW-0472">Membrane</keyword>
<dbReference type="Proteomes" id="UP000295668">
    <property type="component" value="Unassembled WGS sequence"/>
</dbReference>
<evidence type="ECO:0000313" key="3">
    <source>
        <dbReference type="Proteomes" id="UP000295668"/>
    </source>
</evidence>
<dbReference type="RefSeq" id="WP_133262154.1">
    <property type="nucleotide sequence ID" value="NZ_SJCY01000004.1"/>
</dbReference>
<accession>A0A4R5MMC2</accession>
<dbReference type="EMBL" id="SJCY01000004">
    <property type="protein sequence ID" value="TDG36425.1"/>
    <property type="molecule type" value="Genomic_DNA"/>
</dbReference>
<keyword evidence="1" id="KW-1133">Transmembrane helix</keyword>
<dbReference type="AlphaFoldDB" id="A0A4R5MMC2"/>